<dbReference type="RefSeq" id="WP_378264473.1">
    <property type="nucleotide sequence ID" value="NZ_JBHSIT010000017.1"/>
</dbReference>
<evidence type="ECO:0000313" key="2">
    <source>
        <dbReference type="EMBL" id="MFC4913497.1"/>
    </source>
</evidence>
<keyword evidence="3" id="KW-1185">Reference proteome</keyword>
<accession>A0ABV9UBK2</accession>
<evidence type="ECO:0000313" key="3">
    <source>
        <dbReference type="Proteomes" id="UP001595872"/>
    </source>
</evidence>
<gene>
    <name evidence="2" type="ORF">ACFPCY_39795</name>
</gene>
<proteinExistence type="predicted"/>
<feature type="region of interest" description="Disordered" evidence="1">
    <location>
        <begin position="104"/>
        <end position="231"/>
    </location>
</feature>
<feature type="compositionally biased region" description="Low complexity" evidence="1">
    <location>
        <begin position="155"/>
        <end position="175"/>
    </location>
</feature>
<dbReference type="EMBL" id="JBHSIT010000017">
    <property type="protein sequence ID" value="MFC4913497.1"/>
    <property type="molecule type" value="Genomic_DNA"/>
</dbReference>
<organism evidence="2 3">
    <name type="scientific">Actinomadura gamaensis</name>
    <dbReference type="NCBI Taxonomy" id="1763541"/>
    <lineage>
        <taxon>Bacteria</taxon>
        <taxon>Bacillati</taxon>
        <taxon>Actinomycetota</taxon>
        <taxon>Actinomycetes</taxon>
        <taxon>Streptosporangiales</taxon>
        <taxon>Thermomonosporaceae</taxon>
        <taxon>Actinomadura</taxon>
    </lineage>
</organism>
<evidence type="ECO:0000256" key="1">
    <source>
        <dbReference type="SAM" id="MobiDB-lite"/>
    </source>
</evidence>
<name>A0ABV9UBK2_9ACTN</name>
<comment type="caution">
    <text evidence="2">The sequence shown here is derived from an EMBL/GenBank/DDBJ whole genome shotgun (WGS) entry which is preliminary data.</text>
</comment>
<feature type="compositionally biased region" description="Basic and acidic residues" evidence="1">
    <location>
        <begin position="206"/>
        <end position="217"/>
    </location>
</feature>
<dbReference type="Proteomes" id="UP001595872">
    <property type="component" value="Unassembled WGS sequence"/>
</dbReference>
<feature type="compositionally biased region" description="Basic and acidic residues" evidence="1">
    <location>
        <begin position="184"/>
        <end position="200"/>
    </location>
</feature>
<reference evidence="3" key="1">
    <citation type="journal article" date="2019" name="Int. J. Syst. Evol. Microbiol.">
        <title>The Global Catalogue of Microorganisms (GCM) 10K type strain sequencing project: providing services to taxonomists for standard genome sequencing and annotation.</title>
        <authorList>
            <consortium name="The Broad Institute Genomics Platform"/>
            <consortium name="The Broad Institute Genome Sequencing Center for Infectious Disease"/>
            <person name="Wu L."/>
            <person name="Ma J."/>
        </authorList>
    </citation>
    <scope>NUCLEOTIDE SEQUENCE [LARGE SCALE GENOMIC DNA]</scope>
    <source>
        <strain evidence="3">KLKA75</strain>
    </source>
</reference>
<sequence>MPKSWMIADYLRPYAQWRIDRAEERDDGRNARAAIGLIDAAAYAMQLDDSDRVIVRLAIAGCFAFERFNPGTEGERLIRRWHYDDTTGAPRDLLVALADAAERGIGQDAAHPPSRPTTRWRNTDRDGARSVPAARDSEAVHSPGPVPLDPDAPHPADTADGAGAGRGASRSKGAGSADGGRAGRSADRARTKRPKGDKSRAARAADAVRADRAEEVAVKPPRPRRGESFPA</sequence>
<protein>
    <submittedName>
        <fullName evidence="2">Uncharacterized protein</fullName>
    </submittedName>
</protein>